<organism evidence="4 5">
    <name type="scientific">Steroidobacter denitrificans</name>
    <dbReference type="NCBI Taxonomy" id="465721"/>
    <lineage>
        <taxon>Bacteria</taxon>
        <taxon>Pseudomonadati</taxon>
        <taxon>Pseudomonadota</taxon>
        <taxon>Gammaproteobacteria</taxon>
        <taxon>Steroidobacterales</taxon>
        <taxon>Steroidobacteraceae</taxon>
        <taxon>Steroidobacter</taxon>
    </lineage>
</organism>
<evidence type="ECO:0000313" key="4">
    <source>
        <dbReference type="EMBL" id="AMN45524.1"/>
    </source>
</evidence>
<dbReference type="OrthoDB" id="5394387at2"/>
<dbReference type="KEGG" id="sdf:ACG33_00085"/>
<dbReference type="AlphaFoldDB" id="A0A127F4Z6"/>
<feature type="domain" description="Integrase catalytic" evidence="3">
    <location>
        <begin position="123"/>
        <end position="232"/>
    </location>
</feature>
<gene>
    <name evidence="4" type="ORF">ACG33_00085</name>
</gene>
<keyword evidence="5" id="KW-1185">Reference proteome</keyword>
<dbReference type="PATRIC" id="fig|465721.4.peg.17"/>
<proteinExistence type="predicted"/>
<keyword evidence="1" id="KW-0233">DNA recombination</keyword>
<feature type="domain" description="Putative integrase N-terminal" evidence="2">
    <location>
        <begin position="1"/>
        <end position="88"/>
    </location>
</feature>
<dbReference type="InterPro" id="IPR024457">
    <property type="entry name" value="Putative_integrase_N"/>
</dbReference>
<evidence type="ECO:0000259" key="2">
    <source>
        <dbReference type="Pfam" id="PF12834"/>
    </source>
</evidence>
<evidence type="ECO:0000313" key="5">
    <source>
        <dbReference type="Proteomes" id="UP000070250"/>
    </source>
</evidence>
<dbReference type="STRING" id="465721.ACG33_00085"/>
<evidence type="ECO:0000259" key="3">
    <source>
        <dbReference type="Pfam" id="PF12835"/>
    </source>
</evidence>
<dbReference type="EMBL" id="CP011971">
    <property type="protein sequence ID" value="AMN45524.1"/>
    <property type="molecule type" value="Genomic_DNA"/>
</dbReference>
<dbReference type="RefSeq" id="WP_066922601.1">
    <property type="nucleotide sequence ID" value="NZ_CP011971.1"/>
</dbReference>
<accession>A0A127F4Z6</accession>
<dbReference type="GO" id="GO:0003677">
    <property type="term" value="F:DNA binding"/>
    <property type="evidence" value="ECO:0007669"/>
    <property type="project" value="InterPro"/>
</dbReference>
<dbReference type="InterPro" id="IPR024456">
    <property type="entry name" value="Integrase_catalytic_putative"/>
</dbReference>
<dbReference type="GO" id="GO:0015074">
    <property type="term" value="P:DNA integration"/>
    <property type="evidence" value="ECO:0007669"/>
    <property type="project" value="InterPro"/>
</dbReference>
<dbReference type="Pfam" id="PF12834">
    <property type="entry name" value="Phage_int_SAM_2"/>
    <property type="match status" value="1"/>
</dbReference>
<reference evidence="4 5" key="1">
    <citation type="submission" date="2015-06" db="EMBL/GenBank/DDBJ databases">
        <title>A Comprehensive Approach to Explore the Metabolic and Phylogenetic Diversity of Bacterial Steroid Degradation in the Environment: Testosterone as an Example.</title>
        <authorList>
            <person name="Yang F.-C."/>
            <person name="Chen Y.-L."/>
            <person name="Yu C.-P."/>
            <person name="Tang S.-L."/>
            <person name="Wang P.-H."/>
            <person name="Ismail W."/>
            <person name="Wang C.-H."/>
            <person name="Yang C.-Y."/>
            <person name="Chiang Y.-R."/>
        </authorList>
    </citation>
    <scope>NUCLEOTIDE SEQUENCE [LARGE SCALE GENOMIC DNA]</scope>
    <source>
        <strain evidence="4 5">DSM 18526</strain>
    </source>
</reference>
<dbReference type="SUPFAM" id="SSF56349">
    <property type="entry name" value="DNA breaking-rejoining enzymes"/>
    <property type="match status" value="1"/>
</dbReference>
<dbReference type="Proteomes" id="UP000070250">
    <property type="component" value="Chromosome"/>
</dbReference>
<protein>
    <submittedName>
        <fullName evidence="4">Integrase</fullName>
    </submittedName>
</protein>
<name>A0A127F4Z6_STEDE</name>
<dbReference type="InterPro" id="IPR013762">
    <property type="entry name" value="Integrase-like_cat_sf"/>
</dbReference>
<sequence>MDDLTYTLRQLCQRNRDGSHTTQADRQRSLTLAARQLREAGFRQIRASSLKGKHVEVLLQRWQAEGLSAGTLKNRLSHLRWWAEKVGKAGVLPADNTKLGIPERHHIAGKNKAKELDDKLGRITDAHVRMSLRLQAAFGLRREESIKFQPGYADRDDHIALKGSWTKGGRERTVPITSPKQRAALDDARRLAGAGSLIPAHKTYIQQRHIYDGQCKAAGLSNMHGLRHRYAQARYEALTGWKAPAAGGPSRQQLSPGQRVLDAQARTLISQELGHNRMQITSVYCGR</sequence>
<dbReference type="GO" id="GO:0006310">
    <property type="term" value="P:DNA recombination"/>
    <property type="evidence" value="ECO:0007669"/>
    <property type="project" value="UniProtKB-KW"/>
</dbReference>
<dbReference type="Pfam" id="PF12835">
    <property type="entry name" value="Integrase_1"/>
    <property type="match status" value="1"/>
</dbReference>
<dbReference type="Gene3D" id="1.10.443.10">
    <property type="entry name" value="Intergrase catalytic core"/>
    <property type="match status" value="1"/>
</dbReference>
<dbReference type="InterPro" id="IPR011010">
    <property type="entry name" value="DNA_brk_join_enz"/>
</dbReference>
<evidence type="ECO:0000256" key="1">
    <source>
        <dbReference type="ARBA" id="ARBA00023172"/>
    </source>
</evidence>